<accession>A0A2J6PWB2</accession>
<feature type="region of interest" description="Disordered" evidence="5">
    <location>
        <begin position="64"/>
        <end position="85"/>
    </location>
</feature>
<organism evidence="7 8">
    <name type="scientific">Hyaloscypha hepaticicola</name>
    <dbReference type="NCBI Taxonomy" id="2082293"/>
    <lineage>
        <taxon>Eukaryota</taxon>
        <taxon>Fungi</taxon>
        <taxon>Dikarya</taxon>
        <taxon>Ascomycota</taxon>
        <taxon>Pezizomycotina</taxon>
        <taxon>Leotiomycetes</taxon>
        <taxon>Helotiales</taxon>
        <taxon>Hyaloscyphaceae</taxon>
        <taxon>Hyaloscypha</taxon>
    </lineage>
</organism>
<dbReference type="InterPro" id="IPR022684">
    <property type="entry name" value="Calpain_cysteine_protease"/>
</dbReference>
<feature type="compositionally biased region" description="Acidic residues" evidence="5">
    <location>
        <begin position="881"/>
        <end position="907"/>
    </location>
</feature>
<keyword evidence="3" id="KW-0645">Protease</keyword>
<comment type="similarity">
    <text evidence="1">Belongs to the peptidase C2 family.</text>
</comment>
<feature type="compositionally biased region" description="Pro residues" evidence="5">
    <location>
        <begin position="771"/>
        <end position="781"/>
    </location>
</feature>
<dbReference type="SMART" id="SM00230">
    <property type="entry name" value="CysPc"/>
    <property type="match status" value="1"/>
</dbReference>
<dbReference type="PRINTS" id="PR00704">
    <property type="entry name" value="CALPAIN"/>
</dbReference>
<keyword evidence="4" id="KW-0175">Coiled coil</keyword>
<gene>
    <name evidence="7" type="ORF">NA56DRAFT_247092</name>
</gene>
<dbReference type="InterPro" id="IPR001300">
    <property type="entry name" value="Peptidase_C2_calpain_cat"/>
</dbReference>
<dbReference type="PROSITE" id="PS50203">
    <property type="entry name" value="CALPAIN_CAT"/>
    <property type="match status" value="1"/>
</dbReference>
<feature type="region of interest" description="Disordered" evidence="5">
    <location>
        <begin position="880"/>
        <end position="941"/>
    </location>
</feature>
<dbReference type="Pfam" id="PF00648">
    <property type="entry name" value="Peptidase_C2"/>
    <property type="match status" value="1"/>
</dbReference>
<feature type="compositionally biased region" description="Polar residues" evidence="5">
    <location>
        <begin position="733"/>
        <end position="746"/>
    </location>
</feature>
<feature type="active site" evidence="2 3">
    <location>
        <position position="377"/>
    </location>
</feature>
<evidence type="ECO:0000256" key="2">
    <source>
        <dbReference type="PIRSR" id="PIRSR622684-1"/>
    </source>
</evidence>
<feature type="compositionally biased region" description="Polar residues" evidence="5">
    <location>
        <begin position="797"/>
        <end position="814"/>
    </location>
</feature>
<reference evidence="7 8" key="1">
    <citation type="submission" date="2016-05" db="EMBL/GenBank/DDBJ databases">
        <title>A degradative enzymes factory behind the ericoid mycorrhizal symbiosis.</title>
        <authorList>
            <consortium name="DOE Joint Genome Institute"/>
            <person name="Martino E."/>
            <person name="Morin E."/>
            <person name="Grelet G."/>
            <person name="Kuo A."/>
            <person name="Kohler A."/>
            <person name="Daghino S."/>
            <person name="Barry K."/>
            <person name="Choi C."/>
            <person name="Cichocki N."/>
            <person name="Clum A."/>
            <person name="Copeland A."/>
            <person name="Hainaut M."/>
            <person name="Haridas S."/>
            <person name="Labutti K."/>
            <person name="Lindquist E."/>
            <person name="Lipzen A."/>
            <person name="Khouja H.-R."/>
            <person name="Murat C."/>
            <person name="Ohm R."/>
            <person name="Olson A."/>
            <person name="Spatafora J."/>
            <person name="Veneault-Fourrey C."/>
            <person name="Henrissat B."/>
            <person name="Grigoriev I."/>
            <person name="Martin F."/>
            <person name="Perotto S."/>
        </authorList>
    </citation>
    <scope>NUCLEOTIDE SEQUENCE [LARGE SCALE GENOMIC DNA]</scope>
    <source>
        <strain evidence="7 8">UAMH 7357</strain>
    </source>
</reference>
<feature type="region of interest" description="Disordered" evidence="5">
    <location>
        <begin position="963"/>
        <end position="1001"/>
    </location>
</feature>
<feature type="compositionally biased region" description="Acidic residues" evidence="5">
    <location>
        <begin position="817"/>
        <end position="826"/>
    </location>
</feature>
<feature type="coiled-coil region" evidence="4">
    <location>
        <begin position="89"/>
        <end position="116"/>
    </location>
</feature>
<feature type="compositionally biased region" description="Basic and acidic residues" evidence="5">
    <location>
        <begin position="908"/>
        <end position="931"/>
    </location>
</feature>
<dbReference type="InterPro" id="IPR038765">
    <property type="entry name" value="Papain-like_cys_pep_sf"/>
</dbReference>
<evidence type="ECO:0000313" key="8">
    <source>
        <dbReference type="Proteomes" id="UP000235672"/>
    </source>
</evidence>
<feature type="domain" description="Calpain catalytic" evidence="6">
    <location>
        <begin position="163"/>
        <end position="457"/>
    </location>
</feature>
<feature type="compositionally biased region" description="Basic and acidic residues" evidence="5">
    <location>
        <begin position="648"/>
        <end position="713"/>
    </location>
</feature>
<feature type="active site" evidence="2 3">
    <location>
        <position position="398"/>
    </location>
</feature>
<name>A0A2J6PWB2_9HELO</name>
<dbReference type="InterPro" id="IPR000169">
    <property type="entry name" value="Pept_cys_AS"/>
</dbReference>
<dbReference type="AlphaFoldDB" id="A0A2J6PWB2"/>
<feature type="region of interest" description="Disordered" evidence="5">
    <location>
        <begin position="1"/>
        <end position="41"/>
    </location>
</feature>
<evidence type="ECO:0000259" key="6">
    <source>
        <dbReference type="PROSITE" id="PS50203"/>
    </source>
</evidence>
<keyword evidence="3" id="KW-0378">Hydrolase</keyword>
<dbReference type="PANTHER" id="PTHR10183:SF397">
    <property type="entry name" value="CALPAIN CATALYTIC DOMAIN-CONTAINING PROTEIN"/>
    <property type="match status" value="1"/>
</dbReference>
<dbReference type="STRING" id="1745343.A0A2J6PWB2"/>
<dbReference type="CDD" id="cd00044">
    <property type="entry name" value="CysPc"/>
    <property type="match status" value="1"/>
</dbReference>
<dbReference type="SUPFAM" id="SSF54001">
    <property type="entry name" value="Cysteine proteinases"/>
    <property type="match status" value="1"/>
</dbReference>
<dbReference type="FunFam" id="3.90.70.10:FF:000072">
    <property type="entry name" value="Cysteine proteinase"/>
    <property type="match status" value="1"/>
</dbReference>
<feature type="compositionally biased region" description="Basic and acidic residues" evidence="5">
    <location>
        <begin position="970"/>
        <end position="1001"/>
    </location>
</feature>
<dbReference type="PANTHER" id="PTHR10183">
    <property type="entry name" value="CALPAIN"/>
    <property type="match status" value="1"/>
</dbReference>
<protein>
    <submittedName>
        <fullName evidence="7">Cysteine proteinase</fullName>
    </submittedName>
</protein>
<dbReference type="OrthoDB" id="424753at2759"/>
<keyword evidence="8" id="KW-1185">Reference proteome</keyword>
<sequence>MSSAVDTSDSEDGTSPPKAPTFDSKSKSKKKRKSVPPQETINGIWSRFSARKFSKATVILPFASQSTQNRDASKPSKAPQPERNNLLVSEDYERAVQECRARVKKLIRECRRVNMRYRDSEFDIDWDLKWEKGYCLNSLGENKFEIDGRAFSNPTTNSPKAVKRVHEIFDNPTFLKDKVSPSDVKQGSLGDCWLMASLTALANMDVGIKRICVEYDTQIGIYGFVFHRDGEWIHVIIDDKLYLKSPDWDSPSVQRHLLEQIDREDVEKEYRKTYQTGSQSLFFAHCRDANETWLPLLEKAYAKAHGDYGSLSGGWIGEGVEDLTGGVTTELLTSDILDIEEFWKNEIMKVNKEFLFGCSTGLLDGGYGSRDGISEGHAYVVMEARELSTGEKLVKLRNPWGKGKKGNWEGAWSDGSKEFTPEAQQELNHKFGNDSVFWISYKDLLRKYQHFDRTRLFMDCPDWRITQKWISVEVPWKAEFEQKFKIVLKKESPIVLVLSQLDDRYFEGLQGQYTFRLQFRLHEANSPEEDDYIVRSHGNYLMERSVVTELKSLKAGTYTVFVMVVADRNTSRPSVEDVVKKQCRKRIDNDKLAQVGMSYDIAHSKSAAYSASKAASRKKRDKARAREARIALRRKNWERRQLSREIVRKQDKKNREKREEKEAKDVAESKAKAEKEPKDKAIQTEEVKEVTFAKEDKGVQTEDRSASSAESDKTVIPQVLETSNETDKGVQTDYFSASESPDTPETSNSSSVSGSTASRAPVIRIPSMYPVGPPPPPPPAYRPGGKVSLTTPPRGASQRQQYNNATDGESSASPISDFDDLYSDDDPTLKPRTINTTGVVPKSKSKDSDDEDAPDPWNAICIVGLRVYSKDEQLEVRICEEGDEEVEKEESLQQEDEGSEADIEDCGDEMKNRKNDSKKGDDNVTDPKIDTSDQSSLPIKGKEDEALILLDDEKKALVLGAAELTGITENKVEAEADKAVTPEDTSKASAGTEKKDQTGSS</sequence>
<dbReference type="GO" id="GO:0004198">
    <property type="term" value="F:calcium-dependent cysteine-type endopeptidase activity"/>
    <property type="evidence" value="ECO:0007669"/>
    <property type="project" value="InterPro"/>
</dbReference>
<feature type="compositionally biased region" description="Low complexity" evidence="5">
    <location>
        <begin position="747"/>
        <end position="758"/>
    </location>
</feature>
<dbReference type="PROSITE" id="PS00139">
    <property type="entry name" value="THIOL_PROTEASE_CYS"/>
    <property type="match status" value="1"/>
</dbReference>
<feature type="region of interest" description="Disordered" evidence="5">
    <location>
        <begin position="606"/>
        <end position="626"/>
    </location>
</feature>
<evidence type="ECO:0000256" key="5">
    <source>
        <dbReference type="SAM" id="MobiDB-lite"/>
    </source>
</evidence>
<dbReference type="Gene3D" id="3.90.70.10">
    <property type="entry name" value="Cysteine proteinases"/>
    <property type="match status" value="1"/>
</dbReference>
<proteinExistence type="inferred from homology"/>
<dbReference type="GO" id="GO:0006508">
    <property type="term" value="P:proteolysis"/>
    <property type="evidence" value="ECO:0007669"/>
    <property type="project" value="UniProtKB-KW"/>
</dbReference>
<feature type="region of interest" description="Disordered" evidence="5">
    <location>
        <begin position="648"/>
        <end position="856"/>
    </location>
</feature>
<feature type="active site" evidence="2 3">
    <location>
        <position position="192"/>
    </location>
</feature>
<evidence type="ECO:0000256" key="4">
    <source>
        <dbReference type="SAM" id="Coils"/>
    </source>
</evidence>
<dbReference type="Proteomes" id="UP000235672">
    <property type="component" value="Unassembled WGS sequence"/>
</dbReference>
<evidence type="ECO:0000256" key="3">
    <source>
        <dbReference type="PROSITE-ProRule" id="PRU00239"/>
    </source>
</evidence>
<evidence type="ECO:0000256" key="1">
    <source>
        <dbReference type="ARBA" id="ARBA00007623"/>
    </source>
</evidence>
<keyword evidence="3" id="KW-0788">Thiol protease</keyword>
<evidence type="ECO:0000313" key="7">
    <source>
        <dbReference type="EMBL" id="PMD18216.1"/>
    </source>
</evidence>
<dbReference type="EMBL" id="KZ613495">
    <property type="protein sequence ID" value="PMD18216.1"/>
    <property type="molecule type" value="Genomic_DNA"/>
</dbReference>